<dbReference type="OrthoDB" id="9804328at2"/>
<dbReference type="GO" id="GO:0000162">
    <property type="term" value="P:L-tryptophan biosynthetic process"/>
    <property type="evidence" value="ECO:0007669"/>
    <property type="project" value="TreeGrafter"/>
</dbReference>
<proteinExistence type="predicted"/>
<sequence>MILLIDNYDSFTFNLFQYTAELGEEVEVVRNDAISIQDIEAMNPEAIIVSPGPGRPEDAGICVEAIRHFAGKIPILGICLGHQAIGTAFGADIIRAGQIKHGKTSTLRYEGEPVIKGIIKDLPIMRYHSLVIDKRSVPNELEVTAYSEDDEEIMAVQHIQYPVYGLQFHPESIGTEAGKEIVKHYIQTMKEGESHGTIIG</sequence>
<evidence type="ECO:0000313" key="4">
    <source>
        <dbReference type="Proteomes" id="UP000027980"/>
    </source>
</evidence>
<dbReference type="HOGENOM" id="CLU_014340_1_2_9"/>
<dbReference type="FunFam" id="3.40.50.880:FF:000003">
    <property type="entry name" value="Anthranilate synthase component II"/>
    <property type="match status" value="1"/>
</dbReference>
<keyword evidence="1" id="KW-0315">Glutamine amidotransferase</keyword>
<dbReference type="KEGG" id="tap:GZ22_14785"/>
<dbReference type="AlphaFoldDB" id="A0A075LP63"/>
<dbReference type="NCBIfam" id="TIGR00566">
    <property type="entry name" value="trpG_papA"/>
    <property type="match status" value="1"/>
</dbReference>
<dbReference type="GO" id="GO:0005829">
    <property type="term" value="C:cytosol"/>
    <property type="evidence" value="ECO:0007669"/>
    <property type="project" value="TreeGrafter"/>
</dbReference>
<dbReference type="GO" id="GO:0004049">
    <property type="term" value="F:anthranilate synthase activity"/>
    <property type="evidence" value="ECO:0007669"/>
    <property type="project" value="TreeGrafter"/>
</dbReference>
<dbReference type="PRINTS" id="PR00097">
    <property type="entry name" value="ANTSNTHASEII"/>
</dbReference>
<dbReference type="Proteomes" id="UP000027980">
    <property type="component" value="Chromosome"/>
</dbReference>
<evidence type="ECO:0000256" key="1">
    <source>
        <dbReference type="ARBA" id="ARBA00022962"/>
    </source>
</evidence>
<dbReference type="InterPro" id="IPR006221">
    <property type="entry name" value="TrpG/PapA_dom"/>
</dbReference>
<dbReference type="EMBL" id="CP008876">
    <property type="protein sequence ID" value="AIF67777.1"/>
    <property type="molecule type" value="Genomic_DNA"/>
</dbReference>
<organism evidence="3 4">
    <name type="scientific">Terribacillus saccharophilus</name>
    <dbReference type="NCBI Taxonomy" id="361277"/>
    <lineage>
        <taxon>Bacteria</taxon>
        <taxon>Bacillati</taxon>
        <taxon>Bacillota</taxon>
        <taxon>Bacilli</taxon>
        <taxon>Bacillales</taxon>
        <taxon>Bacillaceae</taxon>
        <taxon>Terribacillus</taxon>
    </lineage>
</organism>
<dbReference type="PROSITE" id="PS51273">
    <property type="entry name" value="GATASE_TYPE_1"/>
    <property type="match status" value="1"/>
</dbReference>
<dbReference type="SUPFAM" id="SSF52317">
    <property type="entry name" value="Class I glutamine amidotransferase-like"/>
    <property type="match status" value="1"/>
</dbReference>
<evidence type="ECO:0000259" key="2">
    <source>
        <dbReference type="Pfam" id="PF00117"/>
    </source>
</evidence>
<protein>
    <recommendedName>
        <fullName evidence="2">Glutamine amidotransferase domain-containing protein</fullName>
    </recommendedName>
</protein>
<accession>A0A075LP63</accession>
<dbReference type="PANTHER" id="PTHR43418:SF8">
    <property type="entry name" value="SYNTHASE COMPONENT II, PUTATIVE-RELATED"/>
    <property type="match status" value="1"/>
</dbReference>
<dbReference type="PANTHER" id="PTHR43418">
    <property type="entry name" value="MULTIFUNCTIONAL TRYPTOPHAN BIOSYNTHESIS PROTEIN-RELATED"/>
    <property type="match status" value="1"/>
</dbReference>
<dbReference type="Pfam" id="PF00117">
    <property type="entry name" value="GATase"/>
    <property type="match status" value="1"/>
</dbReference>
<gene>
    <name evidence="3" type="ORF">GZ22_14785</name>
</gene>
<dbReference type="GeneID" id="34219999"/>
<dbReference type="RefSeq" id="WP_038563862.1">
    <property type="nucleotide sequence ID" value="NZ_CP008876.1"/>
</dbReference>
<feature type="domain" description="Glutamine amidotransferase" evidence="2">
    <location>
        <begin position="3"/>
        <end position="184"/>
    </location>
</feature>
<dbReference type="PRINTS" id="PR00096">
    <property type="entry name" value="GATASE"/>
</dbReference>
<dbReference type="PRINTS" id="PR00099">
    <property type="entry name" value="CPSGATASE"/>
</dbReference>
<evidence type="ECO:0000313" key="3">
    <source>
        <dbReference type="EMBL" id="AIF67777.1"/>
    </source>
</evidence>
<reference evidence="3 4" key="1">
    <citation type="submission" date="2014-07" db="EMBL/GenBank/DDBJ databases">
        <title>Complete genome sequence of a moderately halophilic bacterium Terribacillus aidingensis MP602, isolated from Cryptomeria fortunei in Tianmu mountain in China.</title>
        <authorList>
            <person name="Wang Y."/>
            <person name="Lu P."/>
            <person name="Zhang L."/>
        </authorList>
    </citation>
    <scope>NUCLEOTIDE SEQUENCE [LARGE SCALE GENOMIC DNA]</scope>
    <source>
        <strain evidence="3 4">MP602</strain>
    </source>
</reference>
<dbReference type="InterPro" id="IPR050472">
    <property type="entry name" value="Anth_synth/Amidotransfase"/>
</dbReference>
<dbReference type="CDD" id="cd01743">
    <property type="entry name" value="GATase1_Anthranilate_Synthase"/>
    <property type="match status" value="1"/>
</dbReference>
<dbReference type="Gene3D" id="3.40.50.880">
    <property type="match status" value="1"/>
</dbReference>
<dbReference type="InterPro" id="IPR029062">
    <property type="entry name" value="Class_I_gatase-like"/>
</dbReference>
<dbReference type="InterPro" id="IPR017926">
    <property type="entry name" value="GATASE"/>
</dbReference>
<name>A0A075LP63_9BACI</name>